<keyword evidence="2" id="KW-0808">Transferase</keyword>
<dbReference type="GO" id="GO:0032259">
    <property type="term" value="P:methylation"/>
    <property type="evidence" value="ECO:0007669"/>
    <property type="project" value="UniProtKB-KW"/>
</dbReference>
<dbReference type="AlphaFoldDB" id="A0A0S4MJH7"/>
<reference evidence="2" key="1">
    <citation type="journal article" date="2013" name="Nature">
        <title>The genomes of four tapeworm species reveal adaptations to parasitism.</title>
        <authorList>
            <person name="Tsai I.J."/>
            <person name="Zarowiecki M."/>
            <person name="Holroyd N."/>
            <person name="Garciarrubio A."/>
            <person name="Sanchez-Flores A."/>
            <person name="Brooks K.L."/>
            <person name="Tracey A."/>
            <person name="Bobes R.J."/>
            <person name="Fragoso G."/>
            <person name="Sciutto E."/>
            <person name="Aslett M."/>
            <person name="Beasley H."/>
            <person name="Bennett H.M."/>
            <person name="Cai J."/>
            <person name="Camicia F."/>
            <person name="Clark R."/>
            <person name="Cucher M."/>
            <person name="De Silva N."/>
            <person name="Day T.A."/>
            <person name="Deplazes P."/>
            <person name="Estrada K."/>
            <person name="Fernandez C."/>
            <person name="Holland P.W."/>
            <person name="Hou J."/>
            <person name="Hu S."/>
            <person name="Huckvale T."/>
            <person name="Hung S.S."/>
            <person name="Kamenetzky L."/>
            <person name="Keane J.A."/>
            <person name="Kiss F."/>
            <person name="Koziol U."/>
            <person name="Lambert O."/>
            <person name="Liu K."/>
            <person name="Luo X."/>
            <person name="Luo Y."/>
            <person name="Macchiaroli N."/>
            <person name="Nichol S."/>
            <person name="Paps J."/>
            <person name="Parkinson J."/>
            <person name="Pouchkina-Stantcheva N."/>
            <person name="Riddiford N."/>
            <person name="Rosenzvit M."/>
            <person name="Salinas G."/>
            <person name="Wasmuth J.D."/>
            <person name="Zamanian M."/>
            <person name="Zheng Y."/>
            <person name="Cai X."/>
            <person name="Soberon X."/>
            <person name="Olson P.D."/>
            <person name="Laclette J.P."/>
            <person name="Brehm K."/>
            <person name="Berriman M."/>
            <person name="Garciarrubio A."/>
            <person name="Bobes R.J."/>
            <person name="Fragoso G."/>
            <person name="Sanchez-Flores A."/>
            <person name="Estrada K."/>
            <person name="Cevallos M.A."/>
            <person name="Morett E."/>
            <person name="Gonzalez V."/>
            <person name="Portillo T."/>
            <person name="Ochoa-Leyva A."/>
            <person name="Jose M.V."/>
            <person name="Sciutto E."/>
            <person name="Landa A."/>
            <person name="Jimenez L."/>
            <person name="Valdes V."/>
            <person name="Carrero J.C."/>
            <person name="Larralde C."/>
            <person name="Morales-Montor J."/>
            <person name="Limon-Lason J."/>
            <person name="Soberon X."/>
            <person name="Laclette J.P."/>
        </authorList>
    </citation>
    <scope>NUCLEOTIDE SEQUENCE [LARGE SCALE GENOMIC DNA]</scope>
</reference>
<evidence type="ECO:0000313" key="2">
    <source>
        <dbReference type="EMBL" id="CUT98682.1"/>
    </source>
</evidence>
<dbReference type="Proteomes" id="UP000017246">
    <property type="component" value="Unassembled WGS sequence"/>
</dbReference>
<protein>
    <submittedName>
        <fullName evidence="2">TrmA family RNA methyltransferase</fullName>
    </submittedName>
</protein>
<organism evidence="2 3">
    <name type="scientific">Echinococcus multilocularis</name>
    <name type="common">Fox tapeworm</name>
    <dbReference type="NCBI Taxonomy" id="6211"/>
    <lineage>
        <taxon>Eukaryota</taxon>
        <taxon>Metazoa</taxon>
        <taxon>Spiralia</taxon>
        <taxon>Lophotrochozoa</taxon>
        <taxon>Platyhelminthes</taxon>
        <taxon>Cestoda</taxon>
        <taxon>Eucestoda</taxon>
        <taxon>Cyclophyllidea</taxon>
        <taxon>Taeniidae</taxon>
        <taxon>Echinococcus</taxon>
    </lineage>
</organism>
<reference evidence="2" key="2">
    <citation type="submission" date="2015-11" db="EMBL/GenBank/DDBJ databases">
        <authorList>
            <person name="Zhang Y."/>
            <person name="Guo Z."/>
        </authorList>
    </citation>
    <scope>NUCLEOTIDE SEQUENCE</scope>
</reference>
<dbReference type="GO" id="GO:0008168">
    <property type="term" value="F:methyltransferase activity"/>
    <property type="evidence" value="ECO:0007669"/>
    <property type="project" value="UniProtKB-KW"/>
</dbReference>
<proteinExistence type="predicted"/>
<feature type="region of interest" description="Disordered" evidence="1">
    <location>
        <begin position="52"/>
        <end position="79"/>
    </location>
</feature>
<keyword evidence="3" id="KW-1185">Reference proteome</keyword>
<dbReference type="EMBL" id="LN902844">
    <property type="protein sequence ID" value="CUT98682.1"/>
    <property type="molecule type" value="Genomic_DNA"/>
</dbReference>
<keyword evidence="2" id="KW-0489">Methyltransferase</keyword>
<evidence type="ECO:0000256" key="1">
    <source>
        <dbReference type="SAM" id="MobiDB-lite"/>
    </source>
</evidence>
<name>A0A0S4MJH7_ECHMU</name>
<feature type="compositionally biased region" description="Polar residues" evidence="1">
    <location>
        <begin position="62"/>
        <end position="72"/>
    </location>
</feature>
<sequence>MLQWKVAVARKEQVEEAGNPNYPPRKRESISCSGAQRSADWLMQGAYISGQASERVGGGTSERASGTATSLNRCCEASY</sequence>
<accession>A0A0S4MJH7</accession>
<evidence type="ECO:0000313" key="3">
    <source>
        <dbReference type="Proteomes" id="UP000017246"/>
    </source>
</evidence>